<dbReference type="InterPro" id="IPR010918">
    <property type="entry name" value="PurM-like_C_dom"/>
</dbReference>
<dbReference type="GO" id="GO:0005524">
    <property type="term" value="F:ATP binding"/>
    <property type="evidence" value="ECO:0007669"/>
    <property type="project" value="UniProtKB-KW"/>
</dbReference>
<evidence type="ECO:0000313" key="18">
    <source>
        <dbReference type="EMBL" id="MBB5064026.1"/>
    </source>
</evidence>
<keyword evidence="9 15" id="KW-0658">Purine biosynthesis</keyword>
<keyword evidence="10 15" id="KW-0067">ATP-binding</keyword>
<dbReference type="InterPro" id="IPR004733">
    <property type="entry name" value="PurM_cligase"/>
</dbReference>
<evidence type="ECO:0000313" key="19">
    <source>
        <dbReference type="Proteomes" id="UP000584867"/>
    </source>
</evidence>
<dbReference type="Pfam" id="PF02769">
    <property type="entry name" value="AIRS_C"/>
    <property type="match status" value="1"/>
</dbReference>
<evidence type="ECO:0000256" key="3">
    <source>
        <dbReference type="ARBA" id="ARBA00010280"/>
    </source>
</evidence>
<comment type="caution">
    <text evidence="18">The sequence shown here is derived from an EMBL/GenBank/DDBJ whole genome shotgun (WGS) entry which is preliminary data.</text>
</comment>
<comment type="subcellular location">
    <subcellularLocation>
        <location evidence="1 15">Cytoplasm</location>
    </subcellularLocation>
</comment>
<feature type="domain" description="PurM-like C-terminal" evidence="17">
    <location>
        <begin position="191"/>
        <end position="358"/>
    </location>
</feature>
<dbReference type="CDD" id="cd02196">
    <property type="entry name" value="PurM"/>
    <property type="match status" value="1"/>
</dbReference>
<keyword evidence="6 15" id="KW-0963">Cytoplasm</keyword>
<comment type="similarity">
    <text evidence="3 15">Belongs to the AIR synthase family.</text>
</comment>
<dbReference type="InterPro" id="IPR016188">
    <property type="entry name" value="PurM-like_N"/>
</dbReference>
<evidence type="ECO:0000256" key="13">
    <source>
        <dbReference type="ARBA" id="ARBA00033093"/>
    </source>
</evidence>
<dbReference type="Gene3D" id="3.90.650.10">
    <property type="entry name" value="PurM-like C-terminal domain"/>
    <property type="match status" value="1"/>
</dbReference>
<dbReference type="SUPFAM" id="SSF55326">
    <property type="entry name" value="PurM N-terminal domain-like"/>
    <property type="match status" value="1"/>
</dbReference>
<dbReference type="HAMAP" id="MF_00741">
    <property type="entry name" value="AIRS"/>
    <property type="match status" value="1"/>
</dbReference>
<dbReference type="Proteomes" id="UP000584867">
    <property type="component" value="Unassembled WGS sequence"/>
</dbReference>
<evidence type="ECO:0000256" key="14">
    <source>
        <dbReference type="ARBA" id="ARBA00049057"/>
    </source>
</evidence>
<dbReference type="FunFam" id="3.90.650.10:FF:000011">
    <property type="entry name" value="Phosphoribosylformylglycinamidine cyclo-ligase"/>
    <property type="match status" value="1"/>
</dbReference>
<dbReference type="PANTHER" id="PTHR10520:SF12">
    <property type="entry name" value="TRIFUNCTIONAL PURINE BIOSYNTHETIC PROTEIN ADENOSINE-3"/>
    <property type="match status" value="1"/>
</dbReference>
<dbReference type="FunFam" id="3.30.1330.10:FF:000001">
    <property type="entry name" value="Phosphoribosylformylglycinamidine cyclo-ligase"/>
    <property type="match status" value="1"/>
</dbReference>
<dbReference type="Pfam" id="PF00586">
    <property type="entry name" value="AIRS"/>
    <property type="match status" value="1"/>
</dbReference>
<gene>
    <name evidence="15" type="primary">purM</name>
    <name evidence="18" type="ORF">HDF15_002374</name>
</gene>
<keyword evidence="7 15" id="KW-0436">Ligase</keyword>
<dbReference type="GO" id="GO:0004641">
    <property type="term" value="F:phosphoribosylformylglycinamidine cyclo-ligase activity"/>
    <property type="evidence" value="ECO:0007669"/>
    <property type="project" value="UniProtKB-UniRule"/>
</dbReference>
<dbReference type="Gene3D" id="3.30.1330.10">
    <property type="entry name" value="PurM-like, N-terminal domain"/>
    <property type="match status" value="1"/>
</dbReference>
<dbReference type="InterPro" id="IPR036676">
    <property type="entry name" value="PurM-like_C_sf"/>
</dbReference>
<feature type="domain" description="PurM-like N-terminal" evidence="16">
    <location>
        <begin position="73"/>
        <end position="178"/>
    </location>
</feature>
<dbReference type="UniPathway" id="UPA00074">
    <property type="reaction ID" value="UER00129"/>
</dbReference>
<dbReference type="InterPro" id="IPR036921">
    <property type="entry name" value="PurM-like_N_sf"/>
</dbReference>
<dbReference type="NCBIfam" id="TIGR00878">
    <property type="entry name" value="purM"/>
    <property type="match status" value="1"/>
</dbReference>
<evidence type="ECO:0000256" key="9">
    <source>
        <dbReference type="ARBA" id="ARBA00022755"/>
    </source>
</evidence>
<dbReference type="GO" id="GO:0005829">
    <property type="term" value="C:cytosol"/>
    <property type="evidence" value="ECO:0007669"/>
    <property type="project" value="TreeGrafter"/>
</dbReference>
<dbReference type="AlphaFoldDB" id="A0A7W7ZPZ1"/>
<reference evidence="18 19" key="1">
    <citation type="submission" date="2020-08" db="EMBL/GenBank/DDBJ databases">
        <title>Genomic Encyclopedia of Type Strains, Phase IV (KMG-V): Genome sequencing to study the core and pangenomes of soil and plant-associated prokaryotes.</title>
        <authorList>
            <person name="Whitman W."/>
        </authorList>
    </citation>
    <scope>NUCLEOTIDE SEQUENCE [LARGE SCALE GENOMIC DNA]</scope>
    <source>
        <strain evidence="18 19">X5P3</strain>
    </source>
</reference>
<dbReference type="GO" id="GO:0006189">
    <property type="term" value="P:'de novo' IMP biosynthetic process"/>
    <property type="evidence" value="ECO:0007669"/>
    <property type="project" value="UniProtKB-UniRule"/>
</dbReference>
<evidence type="ECO:0000256" key="8">
    <source>
        <dbReference type="ARBA" id="ARBA00022741"/>
    </source>
</evidence>
<evidence type="ECO:0000259" key="16">
    <source>
        <dbReference type="Pfam" id="PF00586"/>
    </source>
</evidence>
<dbReference type="RefSeq" id="WP_184255600.1">
    <property type="nucleotide sequence ID" value="NZ_JACHIO010000008.1"/>
</dbReference>
<evidence type="ECO:0000256" key="2">
    <source>
        <dbReference type="ARBA" id="ARBA00004686"/>
    </source>
</evidence>
<accession>A0A7W7ZPZ1</accession>
<dbReference type="EMBL" id="JACHIO010000008">
    <property type="protein sequence ID" value="MBB5064026.1"/>
    <property type="molecule type" value="Genomic_DNA"/>
</dbReference>
<dbReference type="EC" id="6.3.3.1" evidence="4 15"/>
<sequence>MSVDDSAAVPPAKRVTRTRATYAEAGVDRDRAAIANERIKLTARRSFNKNVLSEIGGFAGLFALDAERFPEPVLVASTDGVGSKLQLAAQLGLHGSIGSDLVNHCVNDVAVQGATPLFFLDYFAAGELDANVVEQVIGGIVEACKANGCALLGGETAEMPTLYRGKEYDLAGFLVGAVSHAKMLSGENIAEGDILLGLPSNGLHTNGYTLARKLLFETAGYRADQYVNELGDKVGAALMRSHRSYLAPIRKLLQAEVAHAFAHITGGGLTENLPRILPKGFAAQVELASWEPPPLFAHLQTLGSIENEEMLRAFNMGIGLVAVVPAALLKKARLVLSRMNERSIVLGRIVRGQQRKVVYC</sequence>
<comment type="catalytic activity">
    <reaction evidence="14 15">
        <text>2-formamido-N(1)-(5-O-phospho-beta-D-ribosyl)acetamidine + ATP = 5-amino-1-(5-phospho-beta-D-ribosyl)imidazole + ADP + phosphate + H(+)</text>
        <dbReference type="Rhea" id="RHEA:23032"/>
        <dbReference type="ChEBI" id="CHEBI:15378"/>
        <dbReference type="ChEBI" id="CHEBI:30616"/>
        <dbReference type="ChEBI" id="CHEBI:43474"/>
        <dbReference type="ChEBI" id="CHEBI:137981"/>
        <dbReference type="ChEBI" id="CHEBI:147287"/>
        <dbReference type="ChEBI" id="CHEBI:456216"/>
        <dbReference type="EC" id="6.3.3.1"/>
    </reaction>
</comment>
<evidence type="ECO:0000256" key="11">
    <source>
        <dbReference type="ARBA" id="ARBA00031908"/>
    </source>
</evidence>
<evidence type="ECO:0000256" key="12">
    <source>
        <dbReference type="ARBA" id="ARBA00032931"/>
    </source>
</evidence>
<dbReference type="PANTHER" id="PTHR10520">
    <property type="entry name" value="TRIFUNCTIONAL PURINE BIOSYNTHETIC PROTEIN ADENOSINE-3-RELATED"/>
    <property type="match status" value="1"/>
</dbReference>
<keyword evidence="8 15" id="KW-0547">Nucleotide-binding</keyword>
<evidence type="ECO:0000256" key="10">
    <source>
        <dbReference type="ARBA" id="ARBA00022840"/>
    </source>
</evidence>
<evidence type="ECO:0000256" key="5">
    <source>
        <dbReference type="ARBA" id="ARBA00020367"/>
    </source>
</evidence>
<comment type="pathway">
    <text evidence="2 15">Purine metabolism; IMP biosynthesis via de novo pathway; 5-amino-1-(5-phospho-D-ribosyl)imidazole from N(2)-formyl-N(1)-(5-phospho-D-ribosyl)glycinamide: step 2/2.</text>
</comment>
<organism evidence="18 19">
    <name type="scientific">Granulicella mallensis</name>
    <dbReference type="NCBI Taxonomy" id="940614"/>
    <lineage>
        <taxon>Bacteria</taxon>
        <taxon>Pseudomonadati</taxon>
        <taxon>Acidobacteriota</taxon>
        <taxon>Terriglobia</taxon>
        <taxon>Terriglobales</taxon>
        <taxon>Acidobacteriaceae</taxon>
        <taxon>Granulicella</taxon>
    </lineage>
</organism>
<name>A0A7W7ZPZ1_9BACT</name>
<evidence type="ECO:0000256" key="7">
    <source>
        <dbReference type="ARBA" id="ARBA00022598"/>
    </source>
</evidence>
<evidence type="ECO:0000256" key="6">
    <source>
        <dbReference type="ARBA" id="ARBA00022490"/>
    </source>
</evidence>
<proteinExistence type="inferred from homology"/>
<evidence type="ECO:0000256" key="1">
    <source>
        <dbReference type="ARBA" id="ARBA00004496"/>
    </source>
</evidence>
<dbReference type="GO" id="GO:0004637">
    <property type="term" value="F:phosphoribosylamine-glycine ligase activity"/>
    <property type="evidence" value="ECO:0007669"/>
    <property type="project" value="TreeGrafter"/>
</dbReference>
<protein>
    <recommendedName>
        <fullName evidence="5 15">Phosphoribosylformylglycinamidine cyclo-ligase</fullName>
        <ecNumber evidence="4 15">6.3.3.1</ecNumber>
    </recommendedName>
    <alternativeName>
        <fullName evidence="12 15">AIR synthase</fullName>
    </alternativeName>
    <alternativeName>
        <fullName evidence="13 15">AIRS</fullName>
    </alternativeName>
    <alternativeName>
        <fullName evidence="11 15">Phosphoribosyl-aminoimidazole synthetase</fullName>
    </alternativeName>
</protein>
<dbReference type="GO" id="GO:0046084">
    <property type="term" value="P:adenine biosynthetic process"/>
    <property type="evidence" value="ECO:0007669"/>
    <property type="project" value="TreeGrafter"/>
</dbReference>
<evidence type="ECO:0000256" key="4">
    <source>
        <dbReference type="ARBA" id="ARBA00013047"/>
    </source>
</evidence>
<evidence type="ECO:0000256" key="15">
    <source>
        <dbReference type="HAMAP-Rule" id="MF_00741"/>
    </source>
</evidence>
<dbReference type="SUPFAM" id="SSF56042">
    <property type="entry name" value="PurM C-terminal domain-like"/>
    <property type="match status" value="1"/>
</dbReference>
<evidence type="ECO:0000259" key="17">
    <source>
        <dbReference type="Pfam" id="PF02769"/>
    </source>
</evidence>